<dbReference type="PANTHER" id="PTHR32341:SF10">
    <property type="entry name" value="INTERFERON-INDUCIBLE GTPASE 5"/>
    <property type="match status" value="1"/>
</dbReference>
<keyword evidence="4" id="KW-0342">GTP-binding</keyword>
<feature type="domain" description="IRG-type G" evidence="6">
    <location>
        <begin position="62"/>
        <end position="236"/>
    </location>
</feature>
<evidence type="ECO:0000259" key="6">
    <source>
        <dbReference type="PROSITE" id="PS51716"/>
    </source>
</evidence>
<gene>
    <name evidence="7" type="primary">Irgc</name>
    <name evidence="7" type="ORF">SNEC2469_LOCUS10197</name>
</gene>
<evidence type="ECO:0000313" key="7">
    <source>
        <dbReference type="EMBL" id="CAE7377694.1"/>
    </source>
</evidence>
<dbReference type="InterPro" id="IPR007743">
    <property type="entry name" value="Immunity-related_GTPase-like"/>
</dbReference>
<keyword evidence="8" id="KW-1185">Reference proteome</keyword>
<protein>
    <submittedName>
        <fullName evidence="7">Irgc protein</fullName>
    </submittedName>
</protein>
<evidence type="ECO:0000256" key="3">
    <source>
        <dbReference type="ARBA" id="ARBA00022801"/>
    </source>
</evidence>
<dbReference type="Gene3D" id="3.40.50.300">
    <property type="entry name" value="P-loop containing nucleotide triphosphate hydrolases"/>
    <property type="match status" value="1"/>
</dbReference>
<feature type="region of interest" description="Disordered" evidence="5">
    <location>
        <begin position="1"/>
        <end position="31"/>
    </location>
</feature>
<evidence type="ECO:0000313" key="8">
    <source>
        <dbReference type="Proteomes" id="UP000601435"/>
    </source>
</evidence>
<dbReference type="InterPro" id="IPR051515">
    <property type="entry name" value="IRG"/>
</dbReference>
<accession>A0A812Q9L8</accession>
<dbReference type="PANTHER" id="PTHR32341">
    <property type="entry name" value="INTERFERON-INDUCIBLE GTPASE"/>
    <property type="match status" value="1"/>
</dbReference>
<dbReference type="Pfam" id="PF05049">
    <property type="entry name" value="IIGP"/>
    <property type="match status" value="1"/>
</dbReference>
<dbReference type="SUPFAM" id="SSF52540">
    <property type="entry name" value="P-loop containing nucleoside triphosphate hydrolases"/>
    <property type="match status" value="1"/>
</dbReference>
<sequence length="245" mass="28286">MKELRRERSEMDYKLRDAERRQEELDKKEKQWKEFEAELDRQEAEARNYPVPEFLKASGHTDKVNIAITGAAGTGKSHLNNRLREVKRDDPTWAPVGVVETTQEPTMYEFPGQSLARVWDLPGAGTPKWPLTDYIRRVGLRHFDAVLVVCAERFTEADLKLMEELTQYKVPYFAIRQKVGQAIENNLIVNEVPGGSTKQEIFAYLRKQGVQRPYLIDSFEPTKHDMPKLRRELVATITNARGGEL</sequence>
<dbReference type="PROSITE" id="PS51716">
    <property type="entry name" value="G_IRG"/>
    <property type="match status" value="1"/>
</dbReference>
<dbReference type="InterPro" id="IPR030385">
    <property type="entry name" value="G_IRG_dom"/>
</dbReference>
<dbReference type="EMBL" id="CAJNJA010016265">
    <property type="protein sequence ID" value="CAE7377694.1"/>
    <property type="molecule type" value="Genomic_DNA"/>
</dbReference>
<dbReference type="AlphaFoldDB" id="A0A812Q9L8"/>
<name>A0A812Q9L8_9DINO</name>
<reference evidence="7" key="1">
    <citation type="submission" date="2021-02" db="EMBL/GenBank/DDBJ databases">
        <authorList>
            <person name="Dougan E. K."/>
            <person name="Rhodes N."/>
            <person name="Thang M."/>
            <person name="Chan C."/>
        </authorList>
    </citation>
    <scope>NUCLEOTIDE SEQUENCE</scope>
</reference>
<evidence type="ECO:0000256" key="1">
    <source>
        <dbReference type="ARBA" id="ARBA00005429"/>
    </source>
</evidence>
<organism evidence="7 8">
    <name type="scientific">Symbiodinium necroappetens</name>
    <dbReference type="NCBI Taxonomy" id="1628268"/>
    <lineage>
        <taxon>Eukaryota</taxon>
        <taxon>Sar</taxon>
        <taxon>Alveolata</taxon>
        <taxon>Dinophyceae</taxon>
        <taxon>Suessiales</taxon>
        <taxon>Symbiodiniaceae</taxon>
        <taxon>Symbiodinium</taxon>
    </lineage>
</organism>
<dbReference type="GO" id="GO:0016020">
    <property type="term" value="C:membrane"/>
    <property type="evidence" value="ECO:0007669"/>
    <property type="project" value="InterPro"/>
</dbReference>
<evidence type="ECO:0000256" key="5">
    <source>
        <dbReference type="SAM" id="MobiDB-lite"/>
    </source>
</evidence>
<comment type="similarity">
    <text evidence="1">Belongs to the TRAFAC class dynamin-like GTPase superfamily. IRG family.</text>
</comment>
<dbReference type="GO" id="GO:0005525">
    <property type="term" value="F:GTP binding"/>
    <property type="evidence" value="ECO:0007669"/>
    <property type="project" value="UniProtKB-KW"/>
</dbReference>
<dbReference type="InterPro" id="IPR027417">
    <property type="entry name" value="P-loop_NTPase"/>
</dbReference>
<comment type="caution">
    <text evidence="7">The sequence shown here is derived from an EMBL/GenBank/DDBJ whole genome shotgun (WGS) entry which is preliminary data.</text>
</comment>
<keyword evidence="2" id="KW-0547">Nucleotide-binding</keyword>
<proteinExistence type="inferred from homology"/>
<evidence type="ECO:0000256" key="4">
    <source>
        <dbReference type="ARBA" id="ARBA00023134"/>
    </source>
</evidence>
<dbReference type="Proteomes" id="UP000601435">
    <property type="component" value="Unassembled WGS sequence"/>
</dbReference>
<dbReference type="OrthoDB" id="449083at2759"/>
<dbReference type="GO" id="GO:0016787">
    <property type="term" value="F:hydrolase activity"/>
    <property type="evidence" value="ECO:0007669"/>
    <property type="project" value="UniProtKB-KW"/>
</dbReference>
<keyword evidence="3" id="KW-0378">Hydrolase</keyword>
<evidence type="ECO:0000256" key="2">
    <source>
        <dbReference type="ARBA" id="ARBA00022741"/>
    </source>
</evidence>